<dbReference type="Pfam" id="PF04304">
    <property type="entry name" value="DUF454"/>
    <property type="match status" value="1"/>
</dbReference>
<reference evidence="2" key="1">
    <citation type="journal article" date="2014" name="Int. J. Syst. Evol. Microbiol.">
        <title>Complete genome sequence of Corynebacterium casei LMG S-19264T (=DSM 44701T), isolated from a smear-ripened cheese.</title>
        <authorList>
            <consortium name="US DOE Joint Genome Institute (JGI-PGF)"/>
            <person name="Walter F."/>
            <person name="Albersmeier A."/>
            <person name="Kalinowski J."/>
            <person name="Ruckert C."/>
        </authorList>
    </citation>
    <scope>NUCLEOTIDE SEQUENCE</scope>
    <source>
        <strain evidence="2">CGMCC 1.6293</strain>
    </source>
</reference>
<reference evidence="2" key="2">
    <citation type="submission" date="2020-09" db="EMBL/GenBank/DDBJ databases">
        <authorList>
            <person name="Sun Q."/>
            <person name="Zhou Y."/>
        </authorList>
    </citation>
    <scope>NUCLEOTIDE SEQUENCE</scope>
    <source>
        <strain evidence="2">CGMCC 1.6293</strain>
    </source>
</reference>
<dbReference type="PANTHER" id="PTHR35813">
    <property type="entry name" value="INNER MEMBRANE PROTEIN YBAN"/>
    <property type="match status" value="1"/>
</dbReference>
<dbReference type="PIRSF" id="PIRSF016789">
    <property type="entry name" value="DUF454"/>
    <property type="match status" value="1"/>
</dbReference>
<evidence type="ECO:0000313" key="3">
    <source>
        <dbReference type="Proteomes" id="UP000649829"/>
    </source>
</evidence>
<dbReference type="AlphaFoldDB" id="A0A917WIN7"/>
<accession>A0A917WIN7</accession>
<keyword evidence="1" id="KW-0472">Membrane</keyword>
<dbReference type="GO" id="GO:0005886">
    <property type="term" value="C:plasma membrane"/>
    <property type="evidence" value="ECO:0007669"/>
    <property type="project" value="TreeGrafter"/>
</dbReference>
<evidence type="ECO:0008006" key="4">
    <source>
        <dbReference type="Google" id="ProtNLM"/>
    </source>
</evidence>
<gene>
    <name evidence="2" type="ORF">GCM10011534_32340</name>
</gene>
<keyword evidence="1" id="KW-1133">Transmembrane helix</keyword>
<dbReference type="EMBL" id="BMLF01000002">
    <property type="protein sequence ID" value="GGM07888.1"/>
    <property type="molecule type" value="Genomic_DNA"/>
</dbReference>
<evidence type="ECO:0000313" key="2">
    <source>
        <dbReference type="EMBL" id="GGM07888.1"/>
    </source>
</evidence>
<sequence>MRWLWAGAGCLAVALGAIGIVLPLLPTVPFLLLAAFCFARSSENLHNWLINHEKLGPPIEDWNRHGAISLRAKRLATLSVAGVYMISILAGLRPALLIIQGATLSCVMLFIWTRPSGPR</sequence>
<keyword evidence="3" id="KW-1185">Reference proteome</keyword>
<name>A0A917WIN7_9RHOB</name>
<dbReference type="PANTHER" id="PTHR35813:SF1">
    <property type="entry name" value="INNER MEMBRANE PROTEIN YBAN"/>
    <property type="match status" value="1"/>
</dbReference>
<organism evidence="2 3">
    <name type="scientific">Pseudooceanicola nanhaiensis</name>
    <dbReference type="NCBI Taxonomy" id="375761"/>
    <lineage>
        <taxon>Bacteria</taxon>
        <taxon>Pseudomonadati</taxon>
        <taxon>Pseudomonadota</taxon>
        <taxon>Alphaproteobacteria</taxon>
        <taxon>Rhodobacterales</taxon>
        <taxon>Paracoccaceae</taxon>
        <taxon>Pseudooceanicola</taxon>
    </lineage>
</organism>
<protein>
    <recommendedName>
        <fullName evidence="4">DUF454 domain-containing protein</fullName>
    </recommendedName>
</protein>
<proteinExistence type="predicted"/>
<feature type="transmembrane region" description="Helical" evidence="1">
    <location>
        <begin position="83"/>
        <end position="112"/>
    </location>
</feature>
<dbReference type="Proteomes" id="UP000649829">
    <property type="component" value="Unassembled WGS sequence"/>
</dbReference>
<dbReference type="InterPro" id="IPR007401">
    <property type="entry name" value="DUF454"/>
</dbReference>
<keyword evidence="1" id="KW-0812">Transmembrane</keyword>
<comment type="caution">
    <text evidence="2">The sequence shown here is derived from an EMBL/GenBank/DDBJ whole genome shotgun (WGS) entry which is preliminary data.</text>
</comment>
<evidence type="ECO:0000256" key="1">
    <source>
        <dbReference type="SAM" id="Phobius"/>
    </source>
</evidence>
<dbReference type="RefSeq" id="WP_028286988.1">
    <property type="nucleotide sequence ID" value="NZ_BMLF01000002.1"/>
</dbReference>